<dbReference type="EMBL" id="QMQV01000133">
    <property type="protein sequence ID" value="RLE47354.1"/>
    <property type="molecule type" value="Genomic_DNA"/>
</dbReference>
<evidence type="ECO:0000313" key="2">
    <source>
        <dbReference type="Proteomes" id="UP000278475"/>
    </source>
</evidence>
<evidence type="ECO:0000313" key="1">
    <source>
        <dbReference type="EMBL" id="RLE47354.1"/>
    </source>
</evidence>
<protein>
    <submittedName>
        <fullName evidence="1">TFIIB-type zinc ribbon-containing protein</fullName>
    </submittedName>
</protein>
<dbReference type="AlphaFoldDB" id="A0A497EMH4"/>
<reference evidence="1 2" key="1">
    <citation type="submission" date="2018-06" db="EMBL/GenBank/DDBJ databases">
        <title>Extensive metabolic versatility and redundancy in microbially diverse, dynamic hydrothermal sediments.</title>
        <authorList>
            <person name="Dombrowski N."/>
            <person name="Teske A."/>
            <person name="Baker B.J."/>
        </authorList>
    </citation>
    <scope>NUCLEOTIDE SEQUENCE [LARGE SCALE GENOMIC DNA]</scope>
    <source>
        <strain evidence="1">B66_G16</strain>
    </source>
</reference>
<dbReference type="SUPFAM" id="SSF57783">
    <property type="entry name" value="Zinc beta-ribbon"/>
    <property type="match status" value="1"/>
</dbReference>
<gene>
    <name evidence="1" type="ORF">DRJ31_08985</name>
</gene>
<accession>A0A497EMH4</accession>
<proteinExistence type="predicted"/>
<organism evidence="1 2">
    <name type="scientific">Thermoproteota archaeon</name>
    <dbReference type="NCBI Taxonomy" id="2056631"/>
    <lineage>
        <taxon>Archaea</taxon>
        <taxon>Thermoproteota</taxon>
    </lineage>
</organism>
<comment type="caution">
    <text evidence="1">The sequence shown here is derived from an EMBL/GenBank/DDBJ whole genome shotgun (WGS) entry which is preliminary data.</text>
</comment>
<sequence length="63" mass="7347">MRKILVCPVCRSKDIELDTGGYTGKYYCKTCGYTGSYILEVTEGYYKEMEEGEKMQRELDDKK</sequence>
<dbReference type="Proteomes" id="UP000278475">
    <property type="component" value="Unassembled WGS sequence"/>
</dbReference>
<name>A0A497EMH4_9CREN</name>